<evidence type="ECO:0000313" key="3">
    <source>
        <dbReference type="EMBL" id="KAG2374803.1"/>
    </source>
</evidence>
<dbReference type="SUPFAM" id="SSF50985">
    <property type="entry name" value="RCC1/BLIP-II"/>
    <property type="match status" value="1"/>
</dbReference>
<dbReference type="AlphaFoldDB" id="A0AA88GH70"/>
<dbReference type="Proteomes" id="UP000816034">
    <property type="component" value="Unassembled WGS sequence"/>
</dbReference>
<evidence type="ECO:0000256" key="1">
    <source>
        <dbReference type="ARBA" id="ARBA00022737"/>
    </source>
</evidence>
<organism evidence="3 4">
    <name type="scientific">Naegleria lovaniensis</name>
    <name type="common">Amoeba</name>
    <dbReference type="NCBI Taxonomy" id="51637"/>
    <lineage>
        <taxon>Eukaryota</taxon>
        <taxon>Discoba</taxon>
        <taxon>Heterolobosea</taxon>
        <taxon>Tetramitia</taxon>
        <taxon>Eutetramitia</taxon>
        <taxon>Vahlkampfiidae</taxon>
        <taxon>Naegleria</taxon>
    </lineage>
</organism>
<keyword evidence="1" id="KW-0677">Repeat</keyword>
<dbReference type="EMBL" id="PYSW02000043">
    <property type="protein sequence ID" value="KAG2374803.1"/>
    <property type="molecule type" value="Genomic_DNA"/>
</dbReference>
<feature type="compositionally biased region" description="Low complexity" evidence="2">
    <location>
        <begin position="13"/>
        <end position="24"/>
    </location>
</feature>
<feature type="region of interest" description="Disordered" evidence="2">
    <location>
        <begin position="1"/>
        <end position="29"/>
    </location>
</feature>
<dbReference type="Gene3D" id="2.130.10.30">
    <property type="entry name" value="Regulator of chromosome condensation 1/beta-lactamase-inhibitor protein II"/>
    <property type="match status" value="1"/>
</dbReference>
<dbReference type="GeneID" id="68103001"/>
<dbReference type="InterPro" id="IPR051709">
    <property type="entry name" value="Ub-ligase/GTPase-reg"/>
</dbReference>
<reference evidence="3 4" key="1">
    <citation type="journal article" date="2018" name="BMC Genomics">
        <title>The genome of Naegleria lovaniensis, the basis for a comparative approach to unravel pathogenicity factors of the human pathogenic amoeba N. fowleri.</title>
        <authorList>
            <person name="Liechti N."/>
            <person name="Schurch N."/>
            <person name="Bruggmann R."/>
            <person name="Wittwer M."/>
        </authorList>
    </citation>
    <scope>NUCLEOTIDE SEQUENCE [LARGE SCALE GENOMIC DNA]</scope>
    <source>
        <strain evidence="3 4">ATCC 30569</strain>
    </source>
</reference>
<accession>A0AA88GH70</accession>
<keyword evidence="4" id="KW-1185">Reference proteome</keyword>
<protein>
    <submittedName>
        <fullName evidence="3">Uncharacterized protein</fullName>
    </submittedName>
</protein>
<evidence type="ECO:0000313" key="4">
    <source>
        <dbReference type="Proteomes" id="UP000816034"/>
    </source>
</evidence>
<comment type="caution">
    <text evidence="3">The sequence shown here is derived from an EMBL/GenBank/DDBJ whole genome shotgun (WGS) entry which is preliminary data.</text>
</comment>
<dbReference type="GO" id="GO:0005737">
    <property type="term" value="C:cytoplasm"/>
    <property type="evidence" value="ECO:0007669"/>
    <property type="project" value="TreeGrafter"/>
</dbReference>
<proteinExistence type="predicted"/>
<name>A0AA88GH70_NAELO</name>
<sequence>MPSSPILRMGVVSSSPGSSSARSSEAQNKAVHVIVEEEDHHQQERHDKDHQHEYIVISSQTEEYEDDEVVESEVVVMDHQVSEPHKHHVISSPILISEENFNCNSNFDFENNMYHILYFCNTHHSSKKVGSDSTVSTINSPHATFKKLNFRNLLNDYMIRKMYCSSYVLIENSKGDIYECTPMTTSDIGSELQKLKKINFPFIPRVTSEGKGVSRYYISASNEIWSAHGSSKFNKEPIEKIPKILRIFVGYGHSALLSEKGIFLKSANASQFAFFDIGPLGEMERIEDIQFGLQHFVIYKSNLGNTNLGKLILCGNNDLGQLAAESRILKAEKPIVIDWSKGRVKKIDCLNCTCVLTESGDLYVTGENAHGELSVGDTTNRFGFVKANSPSPLIDFACGKHIMVALSTLHELFVCGDNKWMKLVLHGTECPDKITEFIKINIPRGFIMNNISCKDDCVMLYNASQHYEATVLQHGQAILRKFPHDHVSSLGCPIFLPLLEKMAPKLCRLSIGSSFLPLSSMAADEKRMLILVVHSLLYNCQHDLYYCENTNDLVTALYILSLINGELQDMANILLDSIQRRISSWNILHLLDTVCAYLEKLKQFMKSSQANNFIQLKYLEALREYFLDCIKCNEDNENFDKNKLQKYLPNLWQRKPKNKIHAIIGDAKTTTLKDALVSLFYDPIHADLEVFLTLSSTVKLHKTVLFSGMTKLQNILENLDPSIMSENGTDCSITNLFFFLIFEPIKEGISQGDHEMAENEFGDLCQLLLKFCYGIFERQSITERMVIPLLPWPIIWEWNY</sequence>
<dbReference type="PANTHER" id="PTHR45622:SF70">
    <property type="entry name" value="SECRETION-REGULATING GUANINE NUCLEOTIDE EXCHANGE FACTOR"/>
    <property type="match status" value="1"/>
</dbReference>
<evidence type="ECO:0000256" key="2">
    <source>
        <dbReference type="SAM" id="MobiDB-lite"/>
    </source>
</evidence>
<gene>
    <name evidence="3" type="ORF">C9374_010547</name>
</gene>
<dbReference type="PANTHER" id="PTHR45622">
    <property type="entry name" value="UBIQUITIN-PROTEIN LIGASE E3A-RELATED"/>
    <property type="match status" value="1"/>
</dbReference>
<dbReference type="RefSeq" id="XP_044543977.1">
    <property type="nucleotide sequence ID" value="XM_044686103.1"/>
</dbReference>
<dbReference type="InterPro" id="IPR009091">
    <property type="entry name" value="RCC1/BLIP-II"/>
</dbReference>